<evidence type="ECO:0000256" key="9">
    <source>
        <dbReference type="ARBA" id="ARBA00048679"/>
    </source>
</evidence>
<comment type="catalytic activity">
    <reaction evidence="9">
        <text>L-seryl-[protein] + ATP = O-phospho-L-seryl-[protein] + ADP + H(+)</text>
        <dbReference type="Rhea" id="RHEA:17989"/>
        <dbReference type="Rhea" id="RHEA-COMP:9863"/>
        <dbReference type="Rhea" id="RHEA-COMP:11604"/>
        <dbReference type="ChEBI" id="CHEBI:15378"/>
        <dbReference type="ChEBI" id="CHEBI:29999"/>
        <dbReference type="ChEBI" id="CHEBI:30616"/>
        <dbReference type="ChEBI" id="CHEBI:83421"/>
        <dbReference type="ChEBI" id="CHEBI:456216"/>
        <dbReference type="EC" id="2.7.11.1"/>
    </reaction>
</comment>
<dbReference type="InterPro" id="IPR008271">
    <property type="entry name" value="Ser/Thr_kinase_AS"/>
</dbReference>
<feature type="compositionally biased region" description="Low complexity" evidence="13">
    <location>
        <begin position="214"/>
        <end position="223"/>
    </location>
</feature>
<dbReference type="Gene3D" id="1.10.510.10">
    <property type="entry name" value="Transferase(Phosphotransferase) domain 1"/>
    <property type="match status" value="2"/>
</dbReference>
<name>A0AAN9VCJ9_9ORTH</name>
<dbReference type="Proteomes" id="UP001378592">
    <property type="component" value="Unassembled WGS sequence"/>
</dbReference>
<feature type="region of interest" description="Disordered" evidence="13">
    <location>
        <begin position="677"/>
        <end position="698"/>
    </location>
</feature>
<dbReference type="InterPro" id="IPR011009">
    <property type="entry name" value="Kinase-like_dom_sf"/>
</dbReference>
<dbReference type="InterPro" id="IPR017441">
    <property type="entry name" value="Protein_kinase_ATP_BS"/>
</dbReference>
<dbReference type="PROSITE" id="PS50011">
    <property type="entry name" value="PROTEIN_KINASE_DOM"/>
    <property type="match status" value="2"/>
</dbReference>
<dbReference type="SUPFAM" id="SSF55681">
    <property type="entry name" value="Class II aaRS and biotin synthetases"/>
    <property type="match status" value="1"/>
</dbReference>
<evidence type="ECO:0000256" key="2">
    <source>
        <dbReference type="ARBA" id="ARBA00022527"/>
    </source>
</evidence>
<dbReference type="InterPro" id="IPR045864">
    <property type="entry name" value="aa-tRNA-synth_II/BPL/LPL"/>
</dbReference>
<feature type="compositionally biased region" description="Acidic residues" evidence="13">
    <location>
        <begin position="689"/>
        <end position="698"/>
    </location>
</feature>
<evidence type="ECO:0000259" key="15">
    <source>
        <dbReference type="PROSITE" id="PS50908"/>
    </source>
</evidence>
<evidence type="ECO:0000256" key="6">
    <source>
        <dbReference type="ARBA" id="ARBA00022840"/>
    </source>
</evidence>
<organism evidence="16 17">
    <name type="scientific">Gryllus longicercus</name>
    <dbReference type="NCBI Taxonomy" id="2509291"/>
    <lineage>
        <taxon>Eukaryota</taxon>
        <taxon>Metazoa</taxon>
        <taxon>Ecdysozoa</taxon>
        <taxon>Arthropoda</taxon>
        <taxon>Hexapoda</taxon>
        <taxon>Insecta</taxon>
        <taxon>Pterygota</taxon>
        <taxon>Neoptera</taxon>
        <taxon>Polyneoptera</taxon>
        <taxon>Orthoptera</taxon>
        <taxon>Ensifera</taxon>
        <taxon>Gryllidea</taxon>
        <taxon>Grylloidea</taxon>
        <taxon>Gryllidae</taxon>
        <taxon>Gryllinae</taxon>
        <taxon>Gryllus</taxon>
    </lineage>
</organism>
<dbReference type="InterPro" id="IPR016255">
    <property type="entry name" value="Gcn2"/>
</dbReference>
<feature type="domain" description="RWD" evidence="15">
    <location>
        <begin position="12"/>
        <end position="125"/>
    </location>
</feature>
<dbReference type="FunFam" id="3.10.110.10:FF:000057">
    <property type="entry name" value="eukaryotic translation initiation factor 2-alpha kinase 4"/>
    <property type="match status" value="1"/>
</dbReference>
<dbReference type="PIRSF" id="PIRSF000660">
    <property type="entry name" value="Ser/Thr_PK_GCN2"/>
    <property type="match status" value="1"/>
</dbReference>
<evidence type="ECO:0000256" key="5">
    <source>
        <dbReference type="ARBA" id="ARBA00022777"/>
    </source>
</evidence>
<evidence type="ECO:0000256" key="10">
    <source>
        <dbReference type="PIRSR" id="PIRSR000660-1"/>
    </source>
</evidence>
<dbReference type="Pfam" id="PF05773">
    <property type="entry name" value="RWD"/>
    <property type="match status" value="1"/>
</dbReference>
<evidence type="ECO:0000256" key="13">
    <source>
        <dbReference type="SAM" id="MobiDB-lite"/>
    </source>
</evidence>
<dbReference type="GO" id="GO:0000077">
    <property type="term" value="P:DNA damage checkpoint signaling"/>
    <property type="evidence" value="ECO:0007669"/>
    <property type="project" value="InterPro"/>
</dbReference>
<dbReference type="Gene3D" id="3.40.50.800">
    <property type="entry name" value="Anticodon-binding domain"/>
    <property type="match status" value="1"/>
</dbReference>
<proteinExistence type="inferred from homology"/>
<protein>
    <recommendedName>
        <fullName evidence="1">non-specific serine/threonine protein kinase</fullName>
        <ecNumber evidence="1">2.7.11.1</ecNumber>
    </recommendedName>
</protein>
<dbReference type="Gene3D" id="3.30.200.20">
    <property type="entry name" value="Phosphorylase Kinase, domain 1"/>
    <property type="match status" value="1"/>
</dbReference>
<dbReference type="Pfam" id="PF13393">
    <property type="entry name" value="tRNA-synt_His"/>
    <property type="match status" value="1"/>
</dbReference>
<keyword evidence="17" id="KW-1185">Reference proteome</keyword>
<evidence type="ECO:0000256" key="12">
    <source>
        <dbReference type="PROSITE-ProRule" id="PRU10141"/>
    </source>
</evidence>
<dbReference type="PROSITE" id="PS00108">
    <property type="entry name" value="PROTEIN_KINASE_ST"/>
    <property type="match status" value="1"/>
</dbReference>
<keyword evidence="2" id="KW-0723">Serine/threonine-protein kinase</keyword>
<dbReference type="InterPro" id="IPR041715">
    <property type="entry name" value="HisRS-like_core"/>
</dbReference>
<dbReference type="SUPFAM" id="SSF54495">
    <property type="entry name" value="UBC-like"/>
    <property type="match status" value="1"/>
</dbReference>
<dbReference type="Gene3D" id="3.30.930.10">
    <property type="entry name" value="Bira Bifunctional Protein, Domain 2"/>
    <property type="match status" value="1"/>
</dbReference>
<dbReference type="SMART" id="SM00220">
    <property type="entry name" value="S_TKc"/>
    <property type="match status" value="2"/>
</dbReference>
<dbReference type="Pfam" id="PF00069">
    <property type="entry name" value="Pkinase"/>
    <property type="match status" value="3"/>
</dbReference>
<gene>
    <name evidence="16" type="ORF">R5R35_005220</name>
</gene>
<feature type="active site" description="Proton acceptor" evidence="10">
    <location>
        <position position="808"/>
    </location>
</feature>
<evidence type="ECO:0000313" key="17">
    <source>
        <dbReference type="Proteomes" id="UP001378592"/>
    </source>
</evidence>
<sequence>MAEESIEERQENEMQALKAIFGHDLRDLRENDVWKVWRPLECAVTLKPQQGSSQQDVHVQIDLRVHCSKTYPNEVPTLSFEKSKGLSELQLTQLKSELDHLAGQLVGEVMIFNLAQHAQKYLHQHNKPGFQSFYEEMMSRQRQQKLQQQEVMRKKEDEKRLAIQEEIERRKEILREEERLRKSQARSSQEHDSGEEGSSPTELTRGFRRRSHNVSESSSGSVCERNHRGPLVIEFNAKSERQIRRGKCLGHSPRGSIVYSAMDTKTGQLYILTEWVLKVVNKSPLQHHRKRIGFSECPEGGDMNSYLKQICSIEQELNYLQKLHHSNLVHYISMKYIQEKDCLLVYLLQEFVFGANLTFYLSEKLPVDTDMLRHVTTGILEALAFLHQNNIVHKDLRGSCVFLTQTGLVRVSDYSLDKRLLDAYQASVETKAESIYPPSLGRGGKKADIYRLGILLLSLINGHIVTDATPEIPKGLPPVLKDFLFKCLMEDEHQRWSAGQLLHHQFLKMKVGSNLIMAQNHEEEKNNEYDKNEDEESIIIASIPCQPNGHSRIYQEFEMMKLLGKGSFGNVYKVRNKLDGGIYAIKRIELDPKNKQLNRKITREVKLLSRLNHENVVRYYNSWIESATIEMPTNTDQVDGSSRSIYEGKKDVKQVTVNFLDGITKLAPPGQDVAVEWSVSESSALPETDSSDDSSDEEDWVSFVAQTDSSSDIVFEDESPNKTTEPPAKQLFPSSEETKKMSSSENVSSQDAKEFQFMYIQMEFCEKSTLRNAIDNELYGDVERMWRLFREIVEGLTHIHQQGMIHRDLKPVNIFLDSKDHVKIGDFGLATFNVLPRPGNIPTKESPSSVTITTKYADPQSFGNEMGDLSLTGQVGTALYVAPELTCTTGRTVYSQKVDIYSLGIIFFEMCSPPWETAMERVKVLANLRTKDILLPEDFNDKQKVDIIHWLLDHDPSQRPTSLELLQSDYVPPPQVEEASLQEIVRHTLSEPQSKTYKYLIASCFKQETDSAADITYDMNLTRNICVPVTQFLLLQNFAKETAIQVFQRHGAICLPTSLLMPKNHIYNYVESSVNLMTHSGAIVTLPHDLRVSFARHIAHNSITNVKRYALDRVYREKKLFGFHPRELYECAFDIVSSQSGSLLHEAEVLSVVWEFLCEFKSLRDISFIIRFNHTSLVKAVLLYLGIEESKHDEIYPVLSQARVEKYSKLEKKEARVVPLLKLGLSEKTVETLYTFMESETPITKISDAFRFLIKRKGPVSTLAKQALEDLEQIASYTAELGVKCPMVITLGMLYNINLYSGMMCQFVCELKKKRRKVGIDVIAAGGRYDSLVAMFRQRLEDAGMQLREVKQSAIGVSIALDKIILALQEESLPAMLDAVVCSLGNNPMLKEKATLVRDMWASGIRTLLMEGVQDAEELQDYCIKNKVKYMVMLKSSETGTVKVRFWDKDRFQERKLAPSEVVDTLLKIHRCEATSELVRSDSKTSNDACSGTPSVSITFIFSERDKINATSKRRVENQVMSHIMPMLDQLASKAHVEVLILSVEMSVVKTLVSTLDLDSDQEFQRSVSLVFERNTHHKKYIKKVCDEIGEMRLKNKNPIFVLYSSLDSNFKVLM</sequence>
<dbReference type="Gene3D" id="3.10.110.10">
    <property type="entry name" value="Ubiquitin Conjugating Enzyme"/>
    <property type="match status" value="1"/>
</dbReference>
<dbReference type="InterPro" id="IPR006575">
    <property type="entry name" value="RWD_dom"/>
</dbReference>
<dbReference type="CDD" id="cd14012">
    <property type="entry name" value="PK_eIF2AK_GCN2_rpt1"/>
    <property type="match status" value="1"/>
</dbReference>
<keyword evidence="5" id="KW-0418">Kinase</keyword>
<dbReference type="EC" id="2.7.11.1" evidence="1"/>
<dbReference type="CDD" id="cd14046">
    <property type="entry name" value="STKc_EIF2AK4_GCN2_rpt2"/>
    <property type="match status" value="1"/>
</dbReference>
<dbReference type="InterPro" id="IPR000719">
    <property type="entry name" value="Prot_kinase_dom"/>
</dbReference>
<keyword evidence="4 11" id="KW-0547">Nucleotide-binding</keyword>
<comment type="catalytic activity">
    <reaction evidence="8">
        <text>L-threonyl-[protein] + ATP = O-phospho-L-threonyl-[protein] + ADP + H(+)</text>
        <dbReference type="Rhea" id="RHEA:46608"/>
        <dbReference type="Rhea" id="RHEA-COMP:11060"/>
        <dbReference type="Rhea" id="RHEA-COMP:11605"/>
        <dbReference type="ChEBI" id="CHEBI:15378"/>
        <dbReference type="ChEBI" id="CHEBI:30013"/>
        <dbReference type="ChEBI" id="CHEBI:30616"/>
        <dbReference type="ChEBI" id="CHEBI:61977"/>
        <dbReference type="ChEBI" id="CHEBI:456216"/>
        <dbReference type="EC" id="2.7.11.1"/>
    </reaction>
</comment>
<dbReference type="InterPro" id="IPR050339">
    <property type="entry name" value="CC_SR_Kinase"/>
</dbReference>
<comment type="caution">
    <text evidence="16">The sequence shown here is derived from an EMBL/GenBank/DDBJ whole genome shotgun (WGS) entry which is preliminary data.</text>
</comment>
<dbReference type="PROSITE" id="PS00107">
    <property type="entry name" value="PROTEIN_KINASE_ATP"/>
    <property type="match status" value="1"/>
</dbReference>
<evidence type="ECO:0000313" key="16">
    <source>
        <dbReference type="EMBL" id="KAK7862324.1"/>
    </source>
</evidence>
<reference evidence="16 17" key="1">
    <citation type="submission" date="2024-03" db="EMBL/GenBank/DDBJ databases">
        <title>The genome assembly and annotation of the cricket Gryllus longicercus Weissman &amp; Gray.</title>
        <authorList>
            <person name="Szrajer S."/>
            <person name="Gray D."/>
            <person name="Ylla G."/>
        </authorList>
    </citation>
    <scope>NUCLEOTIDE SEQUENCE [LARGE SCALE GENOMIC DNA]</scope>
    <source>
        <strain evidence="16">DAG 2021-001</strain>
        <tissue evidence="16">Whole body minus gut</tissue>
    </source>
</reference>
<dbReference type="GO" id="GO:0005524">
    <property type="term" value="F:ATP binding"/>
    <property type="evidence" value="ECO:0007669"/>
    <property type="project" value="UniProtKB-UniRule"/>
</dbReference>
<feature type="region of interest" description="Disordered" evidence="13">
    <location>
        <begin position="712"/>
        <end position="747"/>
    </location>
</feature>
<keyword evidence="3" id="KW-0808">Transferase</keyword>
<feature type="binding site" evidence="11">
    <location>
        <begin position="563"/>
        <end position="571"/>
    </location>
    <ligand>
        <name>ATP</name>
        <dbReference type="ChEBI" id="CHEBI:30616"/>
    </ligand>
</feature>
<evidence type="ECO:0000256" key="8">
    <source>
        <dbReference type="ARBA" id="ARBA00047899"/>
    </source>
</evidence>
<feature type="region of interest" description="Disordered" evidence="13">
    <location>
        <begin position="179"/>
        <end position="223"/>
    </location>
</feature>
<feature type="domain" description="Protein kinase" evidence="14">
    <location>
        <begin position="557"/>
        <end position="971"/>
    </location>
</feature>
<feature type="binding site" evidence="11 12">
    <location>
        <position position="586"/>
    </location>
    <ligand>
        <name>ATP</name>
        <dbReference type="ChEBI" id="CHEBI:30616"/>
    </ligand>
</feature>
<dbReference type="CDD" id="cd23823">
    <property type="entry name" value="RWD_GCN2"/>
    <property type="match status" value="1"/>
</dbReference>
<evidence type="ECO:0000256" key="7">
    <source>
        <dbReference type="ARBA" id="ARBA00037982"/>
    </source>
</evidence>
<dbReference type="GO" id="GO:0005634">
    <property type="term" value="C:nucleus"/>
    <property type="evidence" value="ECO:0007669"/>
    <property type="project" value="TreeGrafter"/>
</dbReference>
<dbReference type="SUPFAM" id="SSF56112">
    <property type="entry name" value="Protein kinase-like (PK-like)"/>
    <property type="match status" value="2"/>
</dbReference>
<evidence type="ECO:0000259" key="14">
    <source>
        <dbReference type="PROSITE" id="PS50011"/>
    </source>
</evidence>
<accession>A0AAN9VCJ9</accession>
<keyword evidence="6 11" id="KW-0067">ATP-binding</keyword>
<dbReference type="PANTHER" id="PTHR11042">
    <property type="entry name" value="EUKARYOTIC TRANSLATION INITIATION FACTOR 2-ALPHA KINASE EIF2-ALPHA KINASE -RELATED"/>
    <property type="match status" value="1"/>
</dbReference>
<evidence type="ECO:0000256" key="11">
    <source>
        <dbReference type="PIRSR" id="PIRSR000660-2"/>
    </source>
</evidence>
<dbReference type="GO" id="GO:0005737">
    <property type="term" value="C:cytoplasm"/>
    <property type="evidence" value="ECO:0007669"/>
    <property type="project" value="TreeGrafter"/>
</dbReference>
<dbReference type="SMART" id="SM00591">
    <property type="entry name" value="RWD"/>
    <property type="match status" value="1"/>
</dbReference>
<dbReference type="PANTHER" id="PTHR11042:SF136">
    <property type="entry name" value="EIF-2-ALPHA KINASE GCN2"/>
    <property type="match status" value="1"/>
</dbReference>
<evidence type="ECO:0000256" key="4">
    <source>
        <dbReference type="ARBA" id="ARBA00022741"/>
    </source>
</evidence>
<feature type="domain" description="Protein kinase" evidence="14">
    <location>
        <begin position="243"/>
        <end position="507"/>
    </location>
</feature>
<dbReference type="GO" id="GO:0004694">
    <property type="term" value="F:eukaryotic translation initiation factor 2alpha kinase activity"/>
    <property type="evidence" value="ECO:0007669"/>
    <property type="project" value="InterPro"/>
</dbReference>
<dbReference type="EMBL" id="JAZDUA010000281">
    <property type="protein sequence ID" value="KAK7862324.1"/>
    <property type="molecule type" value="Genomic_DNA"/>
</dbReference>
<evidence type="ECO:0000256" key="1">
    <source>
        <dbReference type="ARBA" id="ARBA00012513"/>
    </source>
</evidence>
<dbReference type="InterPro" id="IPR016135">
    <property type="entry name" value="UBQ-conjugating_enzyme/RWD"/>
</dbReference>
<dbReference type="PROSITE" id="PS50908">
    <property type="entry name" value="RWD"/>
    <property type="match status" value="1"/>
</dbReference>
<dbReference type="InterPro" id="IPR036621">
    <property type="entry name" value="Anticodon-bd_dom_sf"/>
</dbReference>
<comment type="similarity">
    <text evidence="7">Belongs to the protein kinase superfamily. Ser/Thr protein kinase family. GCN2 subfamily.</text>
</comment>
<evidence type="ECO:0000256" key="3">
    <source>
        <dbReference type="ARBA" id="ARBA00022679"/>
    </source>
</evidence>